<name>A0A7R9FRG5_9CRUS</name>
<feature type="disulfide bond" evidence="3">
    <location>
        <begin position="232"/>
        <end position="255"/>
    </location>
</feature>
<feature type="chain" id="PRO_5036210585" description="Plasminogen" evidence="4">
    <location>
        <begin position="21"/>
        <end position="411"/>
    </location>
</feature>
<dbReference type="Proteomes" id="UP000677054">
    <property type="component" value="Unassembled WGS sequence"/>
</dbReference>
<dbReference type="SMART" id="SM00130">
    <property type="entry name" value="KR"/>
    <property type="match status" value="2"/>
</dbReference>
<comment type="caution">
    <text evidence="3">Lacks conserved residue(s) required for the propagation of feature annotation.</text>
</comment>
<dbReference type="InterPro" id="IPR013806">
    <property type="entry name" value="Kringle-like"/>
</dbReference>
<dbReference type="PROSITE" id="PS00021">
    <property type="entry name" value="KRINGLE_1"/>
    <property type="match status" value="1"/>
</dbReference>
<dbReference type="InterPro" id="IPR050759">
    <property type="entry name" value="Serine_protease_kringle"/>
</dbReference>
<evidence type="ECO:0000256" key="1">
    <source>
        <dbReference type="ARBA" id="ARBA00022572"/>
    </source>
</evidence>
<feature type="domain" description="Kringle" evidence="5">
    <location>
        <begin position="182"/>
        <end position="260"/>
    </location>
</feature>
<gene>
    <name evidence="7" type="ORF">DSTB1V02_LOCUS12109</name>
</gene>
<dbReference type="Gene3D" id="3.50.4.10">
    <property type="entry name" value="Hepatocyte Growth Factor"/>
    <property type="match status" value="1"/>
</dbReference>
<feature type="domain" description="Kringle" evidence="5">
    <location>
        <begin position="295"/>
        <end position="397"/>
    </location>
</feature>
<evidence type="ECO:0000259" key="5">
    <source>
        <dbReference type="PROSITE" id="PS50070"/>
    </source>
</evidence>
<reference evidence="7" key="1">
    <citation type="submission" date="2020-11" db="EMBL/GenBank/DDBJ databases">
        <authorList>
            <person name="Tran Van P."/>
        </authorList>
    </citation>
    <scope>NUCLEOTIDE SEQUENCE</scope>
</reference>
<proteinExistence type="predicted"/>
<evidence type="ECO:0000313" key="8">
    <source>
        <dbReference type="Proteomes" id="UP000677054"/>
    </source>
</evidence>
<feature type="disulfide bond" evidence="3">
    <location>
        <begin position="369"/>
        <end position="392"/>
    </location>
</feature>
<keyword evidence="2 3" id="KW-1015">Disulfide bond</keyword>
<dbReference type="SUPFAM" id="SSF57440">
    <property type="entry name" value="Kringle-like"/>
    <property type="match status" value="2"/>
</dbReference>
<dbReference type="OrthoDB" id="1915767at2759"/>
<feature type="domain" description="Apple" evidence="6">
    <location>
        <begin position="13"/>
        <end position="98"/>
    </location>
</feature>
<dbReference type="EMBL" id="LR903856">
    <property type="protein sequence ID" value="CAD7252351.1"/>
    <property type="molecule type" value="Genomic_DNA"/>
</dbReference>
<dbReference type="InterPro" id="IPR018056">
    <property type="entry name" value="Kringle_CS"/>
</dbReference>
<evidence type="ECO:0008006" key="9">
    <source>
        <dbReference type="Google" id="ProtNLM"/>
    </source>
</evidence>
<keyword evidence="8" id="KW-1185">Reference proteome</keyword>
<dbReference type="EMBL" id="CAJPEV010004339">
    <property type="protein sequence ID" value="CAG0901621.1"/>
    <property type="molecule type" value="Genomic_DNA"/>
</dbReference>
<sequence length="411" mass="46334">MSGHYLLLAVFSCLLRNGSVDVPTYWAVFEGKRYGNVSEEMNGVDISHCSISCMKHNESHPCHAFNFREADGSCQLIRKSKSHIVKSEGYQAYVQFLCLTGYPKIQNAEEAFHGWSGAYPAPRGGQVTFKCKHPRGFTDDHKVHMATCASMRPDAWCTTFTDHQTTILCPPPRLPECKMSQKGGEYAGVKNRTISGFACVPWLDPEGREGDIMVEVREGSFPDEITSSHKFCRNANGYPGGPWCNIKDSLKWEYCDVPFCDFDDSGGSSESGVQSESTRGVMQPNYKECRLTEMGKEYSGKEYKTETGKGCIKWTSVTERAFPLTSFIFSHLPFQDRQNHGLPQKISDFLHHWIASESDNRNRNDFGVCRNFGSKERPWCFVSLANSTWEYCDIPFCPGPNGLQIFHQEAS</sequence>
<accession>A0A7R9FRG5</accession>
<dbReference type="PANTHER" id="PTHR24261">
    <property type="entry name" value="PLASMINOGEN-RELATED"/>
    <property type="match status" value="1"/>
</dbReference>
<organism evidence="7">
    <name type="scientific">Darwinula stevensoni</name>
    <dbReference type="NCBI Taxonomy" id="69355"/>
    <lineage>
        <taxon>Eukaryota</taxon>
        <taxon>Metazoa</taxon>
        <taxon>Ecdysozoa</taxon>
        <taxon>Arthropoda</taxon>
        <taxon>Crustacea</taxon>
        <taxon>Oligostraca</taxon>
        <taxon>Ostracoda</taxon>
        <taxon>Podocopa</taxon>
        <taxon>Podocopida</taxon>
        <taxon>Darwinulocopina</taxon>
        <taxon>Darwinuloidea</taxon>
        <taxon>Darwinulidae</taxon>
        <taxon>Darwinula</taxon>
    </lineage>
</organism>
<dbReference type="InterPro" id="IPR038178">
    <property type="entry name" value="Kringle_sf"/>
</dbReference>
<feature type="signal peptide" evidence="4">
    <location>
        <begin position="1"/>
        <end position="20"/>
    </location>
</feature>
<evidence type="ECO:0000256" key="3">
    <source>
        <dbReference type="PROSITE-ProRule" id="PRU00121"/>
    </source>
</evidence>
<evidence type="ECO:0000259" key="6">
    <source>
        <dbReference type="PROSITE" id="PS50948"/>
    </source>
</evidence>
<dbReference type="SUPFAM" id="SSF57414">
    <property type="entry name" value="Hairpin loop containing domain-like"/>
    <property type="match status" value="1"/>
</dbReference>
<keyword evidence="1 3" id="KW-0420">Kringle</keyword>
<dbReference type="PANTHER" id="PTHR24261:SF7">
    <property type="entry name" value="KRINGLE DOMAIN-CONTAINING PROTEIN"/>
    <property type="match status" value="1"/>
</dbReference>
<dbReference type="Gene3D" id="2.40.20.10">
    <property type="entry name" value="Plasminogen Kringle 4"/>
    <property type="match status" value="2"/>
</dbReference>
<keyword evidence="4" id="KW-0732">Signal</keyword>
<dbReference type="InterPro" id="IPR000001">
    <property type="entry name" value="Kringle"/>
</dbReference>
<dbReference type="PROSITE" id="PS50070">
    <property type="entry name" value="KRINGLE_2"/>
    <property type="match status" value="2"/>
</dbReference>
<dbReference type="InterPro" id="IPR003609">
    <property type="entry name" value="Pan_app"/>
</dbReference>
<protein>
    <recommendedName>
        <fullName evidence="9">Plasminogen</fullName>
    </recommendedName>
</protein>
<evidence type="ECO:0000256" key="4">
    <source>
        <dbReference type="SAM" id="SignalP"/>
    </source>
</evidence>
<evidence type="ECO:0000256" key="2">
    <source>
        <dbReference type="ARBA" id="ARBA00023157"/>
    </source>
</evidence>
<dbReference type="Pfam" id="PF00051">
    <property type="entry name" value="Kringle"/>
    <property type="match status" value="1"/>
</dbReference>
<dbReference type="Pfam" id="PF00024">
    <property type="entry name" value="PAN_1"/>
    <property type="match status" value="1"/>
</dbReference>
<dbReference type="AlphaFoldDB" id="A0A7R9FRG5"/>
<dbReference type="PROSITE" id="PS50948">
    <property type="entry name" value="PAN"/>
    <property type="match status" value="1"/>
</dbReference>
<evidence type="ECO:0000313" key="7">
    <source>
        <dbReference type="EMBL" id="CAD7252351.1"/>
    </source>
</evidence>